<feature type="chain" id="PRO_5015877156" evidence="2">
    <location>
        <begin position="25"/>
        <end position="191"/>
    </location>
</feature>
<dbReference type="Proteomes" id="UP000249829">
    <property type="component" value="Unassembled WGS sequence"/>
</dbReference>
<evidence type="ECO:0000313" key="3">
    <source>
        <dbReference type="EMBL" id="PYI18492.1"/>
    </source>
</evidence>
<gene>
    <name evidence="3" type="ORF">BO99DRAFT_433589</name>
</gene>
<evidence type="ECO:0000256" key="2">
    <source>
        <dbReference type="SAM" id="SignalP"/>
    </source>
</evidence>
<evidence type="ECO:0000313" key="4">
    <source>
        <dbReference type="Proteomes" id="UP000249829"/>
    </source>
</evidence>
<feature type="compositionally biased region" description="Low complexity" evidence="1">
    <location>
        <begin position="107"/>
        <end position="121"/>
    </location>
</feature>
<name>A0A2V5H8H0_ASPV1</name>
<protein>
    <submittedName>
        <fullName evidence="3">Uncharacterized protein</fullName>
    </submittedName>
</protein>
<reference evidence="3 4" key="1">
    <citation type="submission" date="2018-02" db="EMBL/GenBank/DDBJ databases">
        <title>The genomes of Aspergillus section Nigri reveals drivers in fungal speciation.</title>
        <authorList>
            <consortium name="DOE Joint Genome Institute"/>
            <person name="Vesth T.C."/>
            <person name="Nybo J."/>
            <person name="Theobald S."/>
            <person name="Brandl J."/>
            <person name="Frisvad J.C."/>
            <person name="Nielsen K.F."/>
            <person name="Lyhne E.K."/>
            <person name="Kogle M.E."/>
            <person name="Kuo A."/>
            <person name="Riley R."/>
            <person name="Clum A."/>
            <person name="Nolan M."/>
            <person name="Lipzen A."/>
            <person name="Salamov A."/>
            <person name="Henrissat B."/>
            <person name="Wiebenga A."/>
            <person name="De vries R.P."/>
            <person name="Grigoriev I.V."/>
            <person name="Mortensen U.H."/>
            <person name="Andersen M.R."/>
            <person name="Baker S.E."/>
        </authorList>
    </citation>
    <scope>NUCLEOTIDE SEQUENCE [LARGE SCALE GENOMIC DNA]</scope>
    <source>
        <strain evidence="3 4">CBS 115571</strain>
    </source>
</reference>
<sequence length="191" mass="21052">MAGPPSPVLILILFNRRLIQLCVAPSYFIMRLSDSAGTKLLGFEMRVMRDNYFFFSRRTKDFVSDGHSHERVNVARLRRAGEVEARIEAGWGQRARPRDPLEEDDSAASAAAAGTGTTTARGGREEAAVDVITITTTIQLPLVPLLTPFRHGRRQFPVVIHRVSAAQDLFQRALCPRPGQVFAPTRGAPTG</sequence>
<organism evidence="3 4">
    <name type="scientific">Aspergillus violaceofuscus (strain CBS 115571)</name>
    <dbReference type="NCBI Taxonomy" id="1450538"/>
    <lineage>
        <taxon>Eukaryota</taxon>
        <taxon>Fungi</taxon>
        <taxon>Dikarya</taxon>
        <taxon>Ascomycota</taxon>
        <taxon>Pezizomycotina</taxon>
        <taxon>Eurotiomycetes</taxon>
        <taxon>Eurotiomycetidae</taxon>
        <taxon>Eurotiales</taxon>
        <taxon>Aspergillaceae</taxon>
        <taxon>Aspergillus</taxon>
    </lineage>
</organism>
<evidence type="ECO:0000256" key="1">
    <source>
        <dbReference type="SAM" id="MobiDB-lite"/>
    </source>
</evidence>
<accession>A0A2V5H8H0</accession>
<proteinExistence type="predicted"/>
<feature type="signal peptide" evidence="2">
    <location>
        <begin position="1"/>
        <end position="24"/>
    </location>
</feature>
<dbReference type="AlphaFoldDB" id="A0A2V5H8H0"/>
<keyword evidence="4" id="KW-1185">Reference proteome</keyword>
<dbReference type="EMBL" id="KZ825144">
    <property type="protein sequence ID" value="PYI18492.1"/>
    <property type="molecule type" value="Genomic_DNA"/>
</dbReference>
<keyword evidence="2" id="KW-0732">Signal</keyword>
<feature type="region of interest" description="Disordered" evidence="1">
    <location>
        <begin position="91"/>
        <end position="124"/>
    </location>
</feature>